<proteinExistence type="predicted"/>
<dbReference type="InterPro" id="IPR036075">
    <property type="entry name" value="ARMT-1-like_metal-bd_sf"/>
</dbReference>
<dbReference type="InterPro" id="IPR001752">
    <property type="entry name" value="Kinesin_motor_dom"/>
</dbReference>
<dbReference type="EMBL" id="VIEB01000866">
    <property type="protein sequence ID" value="TQD79269.1"/>
    <property type="molecule type" value="Genomic_DNA"/>
</dbReference>
<dbReference type="GO" id="GO:0015630">
    <property type="term" value="C:microtubule cytoskeleton"/>
    <property type="evidence" value="ECO:0007669"/>
    <property type="project" value="TreeGrafter"/>
</dbReference>
<dbReference type="GO" id="GO:0007018">
    <property type="term" value="P:microtubule-based movement"/>
    <property type="evidence" value="ECO:0007669"/>
    <property type="project" value="InterPro"/>
</dbReference>
<evidence type="ECO:0000259" key="2">
    <source>
        <dbReference type="Pfam" id="PF00225"/>
    </source>
</evidence>
<evidence type="ECO:0000256" key="1">
    <source>
        <dbReference type="ARBA" id="ARBA00023175"/>
    </source>
</evidence>
<dbReference type="SUPFAM" id="SSF52540">
    <property type="entry name" value="P-loop containing nucleoside triphosphate hydrolases"/>
    <property type="match status" value="1"/>
</dbReference>
<protein>
    <recommendedName>
        <fullName evidence="2">Kinesin motor domain-containing protein</fullName>
    </recommendedName>
</protein>
<feature type="domain" description="Kinesin motor" evidence="2">
    <location>
        <begin position="145"/>
        <end position="195"/>
    </location>
</feature>
<dbReference type="InterPro" id="IPR027417">
    <property type="entry name" value="P-loop_NTPase"/>
</dbReference>
<dbReference type="GO" id="GO:0003777">
    <property type="term" value="F:microtubule motor activity"/>
    <property type="evidence" value="ECO:0007669"/>
    <property type="project" value="InterPro"/>
</dbReference>
<organism evidence="3 4">
    <name type="scientific">Malus baccata</name>
    <name type="common">Siberian crab apple</name>
    <name type="synonym">Pyrus baccata</name>
    <dbReference type="NCBI Taxonomy" id="106549"/>
    <lineage>
        <taxon>Eukaryota</taxon>
        <taxon>Viridiplantae</taxon>
        <taxon>Streptophyta</taxon>
        <taxon>Embryophyta</taxon>
        <taxon>Tracheophyta</taxon>
        <taxon>Spermatophyta</taxon>
        <taxon>Magnoliopsida</taxon>
        <taxon>eudicotyledons</taxon>
        <taxon>Gunneridae</taxon>
        <taxon>Pentapetalae</taxon>
        <taxon>rosids</taxon>
        <taxon>fabids</taxon>
        <taxon>Rosales</taxon>
        <taxon>Rosaceae</taxon>
        <taxon>Amygdaloideae</taxon>
        <taxon>Maleae</taxon>
        <taxon>Malus</taxon>
    </lineage>
</organism>
<dbReference type="Pfam" id="PF00225">
    <property type="entry name" value="Kinesin"/>
    <property type="match status" value="1"/>
</dbReference>
<accession>A0A540KYV0</accession>
<dbReference type="PANTHER" id="PTHR47972:SF35">
    <property type="entry name" value="KINESIN-LIKE PROTEIN KIN-14Q"/>
    <property type="match status" value="1"/>
</dbReference>
<dbReference type="InterPro" id="IPR036961">
    <property type="entry name" value="Kinesin_motor_dom_sf"/>
</dbReference>
<dbReference type="Proteomes" id="UP000315295">
    <property type="component" value="Unassembled WGS sequence"/>
</dbReference>
<dbReference type="InterPro" id="IPR027640">
    <property type="entry name" value="Kinesin-like_fam"/>
</dbReference>
<reference evidence="3 4" key="1">
    <citation type="journal article" date="2019" name="G3 (Bethesda)">
        <title>Sequencing of a Wild Apple (Malus baccata) Genome Unravels the Differences Between Cultivated and Wild Apple Species Regarding Disease Resistance and Cold Tolerance.</title>
        <authorList>
            <person name="Chen X."/>
        </authorList>
    </citation>
    <scope>NUCLEOTIDE SEQUENCE [LARGE SCALE GENOMIC DNA]</scope>
    <source>
        <strain evidence="4">cv. Shandingzi</strain>
        <tissue evidence="3">Leaves</tissue>
    </source>
</reference>
<evidence type="ECO:0000313" key="4">
    <source>
        <dbReference type="Proteomes" id="UP000315295"/>
    </source>
</evidence>
<dbReference type="SUPFAM" id="SSF111321">
    <property type="entry name" value="AF1104-like"/>
    <property type="match status" value="1"/>
</dbReference>
<dbReference type="AlphaFoldDB" id="A0A540KYV0"/>
<keyword evidence="4" id="KW-1185">Reference proteome</keyword>
<dbReference type="GO" id="GO:0005524">
    <property type="term" value="F:ATP binding"/>
    <property type="evidence" value="ECO:0007669"/>
    <property type="project" value="InterPro"/>
</dbReference>
<evidence type="ECO:0000313" key="3">
    <source>
        <dbReference type="EMBL" id="TQD79269.1"/>
    </source>
</evidence>
<comment type="caution">
    <text evidence="3">The sequence shown here is derived from an EMBL/GenBank/DDBJ whole genome shotgun (WGS) entry which is preliminary data.</text>
</comment>
<gene>
    <name evidence="3" type="ORF">C1H46_035177</name>
</gene>
<dbReference type="Gene3D" id="3.90.226.10">
    <property type="entry name" value="2-enoyl-CoA Hydratase, Chain A, domain 1"/>
    <property type="match status" value="1"/>
</dbReference>
<dbReference type="GO" id="GO:0008017">
    <property type="term" value="F:microtubule binding"/>
    <property type="evidence" value="ECO:0007669"/>
    <property type="project" value="InterPro"/>
</dbReference>
<sequence>MLWGDRGHTQFVDSASATEAATKFTRDTMVAAQVAAYLDNTDCNQDVDIASLKKIKEDSPLSLIVSLRSIREGRFQSLDQFLPREYCISLANNIGSQVKLREENYSHLFSYVHKFDEISKFNNMISTIPAMVTQSDELKLKFDEGSTINKLWLVNLGGSESVAKIAVQGESLKEAQNINKPLSALGDVISTLSRIKALNRLGHVDEENAKAISLFENVMDLSDVIEDEVKWVENLIRGIFTGNIFDLGYAQLAEVFSNEGMSFLEQNSRVNYKQSRLRPVMKSSAKEIAFHQHFQPTLQGGIDRFASDASVKVIKLILYFQYKDGKRMGAFENLFFRRELPLKGFDVEQRQWLELN</sequence>
<dbReference type="Gene3D" id="3.40.850.10">
    <property type="entry name" value="Kinesin motor domain"/>
    <property type="match status" value="1"/>
</dbReference>
<dbReference type="PANTHER" id="PTHR47972">
    <property type="entry name" value="KINESIN-LIKE PROTEIN KLP-3"/>
    <property type="match status" value="1"/>
</dbReference>
<dbReference type="STRING" id="106549.A0A540KYV0"/>
<name>A0A540KYV0_MALBA</name>
<keyword evidence="1" id="KW-0505">Motor protein</keyword>